<feature type="compositionally biased region" description="Pro residues" evidence="1">
    <location>
        <begin position="532"/>
        <end position="547"/>
    </location>
</feature>
<dbReference type="Pfam" id="PF07714">
    <property type="entry name" value="PK_Tyr_Ser-Thr"/>
    <property type="match status" value="1"/>
</dbReference>
<dbReference type="SMART" id="SM00220">
    <property type="entry name" value="S_TKc"/>
    <property type="match status" value="1"/>
</dbReference>
<feature type="region of interest" description="Disordered" evidence="1">
    <location>
        <begin position="479"/>
        <end position="682"/>
    </location>
</feature>
<feature type="compositionally biased region" description="Low complexity" evidence="1">
    <location>
        <begin position="331"/>
        <end position="341"/>
    </location>
</feature>
<evidence type="ECO:0000313" key="4">
    <source>
        <dbReference type="Proteomes" id="UP000757232"/>
    </source>
</evidence>
<sequence length="762" mass="84664">MPALLKLSRSIESFRDSFRRQPPTYEKKKNYKYKRVLGKGTFGKVLLNEKRTLERRYPRKPFKRDVALKVVKKSNLKRGDKDIVISEVNVLKRVNHKNVMQFYEFFESCNNYYISFEYAAGGELFDRIKQRGGKFTEIDAKTCVRSILHGVEYLHANGILHHDLKSILHGVEYLHANGILHHDLKPENILLRSKAPDADIILADFGASRHVDYPDQLLYCDTGTYDYSPPEIFTHEGHGTKLDMWAVGVITHALLSGMMPFPNQTLSILKQAILRCELAFEGRYWEKVSSTAKEFICALIHADQITRLSASEALAHPWLSGESEIKAGIPSKSSESTLASAEEAKEKNDGATTVGVFPTKSIPDLPGLRENYSQIARARWRIAIGSAIAVNRLREGGSRAASRRRRTLELLDQCDDSEREREYDEYACDFDSEFASMSQVSLAMASTSSLTTYAERKSASLEVEANSPENLRELEKLVASRRSGKEDGKDVDVSDSSASSYSSPSPEPSEPPEPESKSEPSKQRPVSALSTLPPPPTRPIPPPPFPRLNPKTQSQQHRIRPTLRPPSRSRGWSSSFSSSSSTESGSSLSTSSAISTSPTTSSGGTYTSHSTAATSVMSMSLVSESTRSSSMCAGECDCATPVPNSRSTPDTKSKPPINSMKDPPSQHLYSHSRTLPRESGREFGIINTNTKSLDILNELQNDTSCNPKSKSKSKSKAEAEAEAAPFDPEEVLDMYIGVQWRTSLSQISPELETSLRSFKERW</sequence>
<dbReference type="InterPro" id="IPR011009">
    <property type="entry name" value="Kinase-like_dom_sf"/>
</dbReference>
<dbReference type="Pfam" id="PF00069">
    <property type="entry name" value="Pkinase"/>
    <property type="match status" value="1"/>
</dbReference>
<keyword evidence="4" id="KW-1185">Reference proteome</keyword>
<dbReference type="GO" id="GO:0004672">
    <property type="term" value="F:protein kinase activity"/>
    <property type="evidence" value="ECO:0007669"/>
    <property type="project" value="InterPro"/>
</dbReference>
<dbReference type="CDD" id="cd05117">
    <property type="entry name" value="STKc_CAMK"/>
    <property type="match status" value="1"/>
</dbReference>
<evidence type="ECO:0000256" key="1">
    <source>
        <dbReference type="SAM" id="MobiDB-lite"/>
    </source>
</evidence>
<feature type="compositionally biased region" description="Low complexity" evidence="1">
    <location>
        <begin position="569"/>
        <end position="615"/>
    </location>
</feature>
<proteinExistence type="predicted"/>
<protein>
    <submittedName>
        <fullName evidence="3">Kinase-like protein</fullName>
    </submittedName>
</protein>
<feature type="region of interest" description="Disordered" evidence="1">
    <location>
        <begin position="700"/>
        <end position="725"/>
    </location>
</feature>
<gene>
    <name evidence="3" type="ORF">A7U60_g3305</name>
</gene>
<dbReference type="PANTHER" id="PTHR24347">
    <property type="entry name" value="SERINE/THREONINE-PROTEIN KINASE"/>
    <property type="match status" value="1"/>
</dbReference>
<keyword evidence="3" id="KW-0808">Transferase</keyword>
<organism evidence="3 4">
    <name type="scientific">Sanghuangporus baumii</name>
    <name type="common">Phellinus baumii</name>
    <dbReference type="NCBI Taxonomy" id="108892"/>
    <lineage>
        <taxon>Eukaryota</taxon>
        <taxon>Fungi</taxon>
        <taxon>Dikarya</taxon>
        <taxon>Basidiomycota</taxon>
        <taxon>Agaricomycotina</taxon>
        <taxon>Agaricomycetes</taxon>
        <taxon>Hymenochaetales</taxon>
        <taxon>Hymenochaetaceae</taxon>
        <taxon>Sanghuangporus</taxon>
    </lineage>
</organism>
<dbReference type="InterPro" id="IPR001245">
    <property type="entry name" value="Ser-Thr/Tyr_kinase_cat_dom"/>
</dbReference>
<feature type="compositionally biased region" description="Basic and acidic residues" evidence="1">
    <location>
        <begin position="479"/>
        <end position="492"/>
    </location>
</feature>
<comment type="caution">
    <text evidence="3">The sequence shown here is derived from an EMBL/GenBank/DDBJ whole genome shotgun (WGS) entry which is preliminary data.</text>
</comment>
<accession>A0A9Q5I114</accession>
<dbReference type="Proteomes" id="UP000757232">
    <property type="component" value="Unassembled WGS sequence"/>
</dbReference>
<evidence type="ECO:0000313" key="3">
    <source>
        <dbReference type="EMBL" id="OCB89510.1"/>
    </source>
</evidence>
<dbReference type="PROSITE" id="PS50011">
    <property type="entry name" value="PROTEIN_KINASE_DOM"/>
    <property type="match status" value="1"/>
</dbReference>
<dbReference type="PROSITE" id="PS00108">
    <property type="entry name" value="PROTEIN_KINASE_ST"/>
    <property type="match status" value="1"/>
</dbReference>
<name>A0A9Q5I114_SANBA</name>
<dbReference type="SUPFAM" id="SSF56112">
    <property type="entry name" value="Protein kinase-like (PK-like)"/>
    <property type="match status" value="2"/>
</dbReference>
<dbReference type="InterPro" id="IPR008271">
    <property type="entry name" value="Ser/Thr_kinase_AS"/>
</dbReference>
<dbReference type="AlphaFoldDB" id="A0A9Q5I114"/>
<dbReference type="OrthoDB" id="40902at2759"/>
<reference evidence="3" key="1">
    <citation type="submission" date="2016-06" db="EMBL/GenBank/DDBJ databases">
        <title>Draft Genome sequence of the fungus Inonotus baumii.</title>
        <authorList>
            <person name="Zhu H."/>
            <person name="Lin W."/>
        </authorList>
    </citation>
    <scope>NUCLEOTIDE SEQUENCE</scope>
    <source>
        <strain evidence="3">821</strain>
    </source>
</reference>
<keyword evidence="3" id="KW-0418">Kinase</keyword>
<feature type="compositionally biased region" description="Polar residues" evidence="1">
    <location>
        <begin position="616"/>
        <end position="631"/>
    </location>
</feature>
<feature type="domain" description="Protein kinase" evidence="2">
    <location>
        <begin position="31"/>
        <end position="319"/>
    </location>
</feature>
<evidence type="ECO:0000259" key="2">
    <source>
        <dbReference type="PROSITE" id="PS50011"/>
    </source>
</evidence>
<dbReference type="InterPro" id="IPR000719">
    <property type="entry name" value="Prot_kinase_dom"/>
</dbReference>
<feature type="compositionally biased region" description="Low complexity" evidence="1">
    <location>
        <begin position="494"/>
        <end position="504"/>
    </location>
</feature>
<dbReference type="EMBL" id="LNZH02000154">
    <property type="protein sequence ID" value="OCB89510.1"/>
    <property type="molecule type" value="Genomic_DNA"/>
</dbReference>
<dbReference type="GO" id="GO:0005524">
    <property type="term" value="F:ATP binding"/>
    <property type="evidence" value="ECO:0007669"/>
    <property type="project" value="InterPro"/>
</dbReference>
<dbReference type="Gene3D" id="1.10.510.10">
    <property type="entry name" value="Transferase(Phosphotransferase) domain 1"/>
    <property type="match status" value="2"/>
</dbReference>
<dbReference type="Gene3D" id="3.30.200.20">
    <property type="entry name" value="Phosphorylase Kinase, domain 1"/>
    <property type="match status" value="1"/>
</dbReference>
<feature type="region of interest" description="Disordered" evidence="1">
    <location>
        <begin position="330"/>
        <end position="352"/>
    </location>
</feature>